<organism evidence="2 3">
    <name type="scientific">Paenibacillus rhizophilus</name>
    <dbReference type="NCBI Taxonomy" id="1850366"/>
    <lineage>
        <taxon>Bacteria</taxon>
        <taxon>Bacillati</taxon>
        <taxon>Bacillota</taxon>
        <taxon>Bacilli</taxon>
        <taxon>Bacillales</taxon>
        <taxon>Paenibacillaceae</taxon>
        <taxon>Paenibacillus</taxon>
    </lineage>
</organism>
<name>A0A3N9PB55_9BACL</name>
<gene>
    <name evidence="2" type="ORF">EH198_01385</name>
</gene>
<reference evidence="2 3" key="1">
    <citation type="submission" date="2018-11" db="EMBL/GenBank/DDBJ databases">
        <title>Genome sequence of strain 7197.</title>
        <authorList>
            <person name="Gao J."/>
            <person name="Sun J."/>
        </authorList>
    </citation>
    <scope>NUCLEOTIDE SEQUENCE [LARGE SCALE GENOMIC DNA]</scope>
    <source>
        <strain evidence="2 3">7197</strain>
    </source>
</reference>
<dbReference type="OrthoDB" id="2351076at2"/>
<keyword evidence="3" id="KW-1185">Reference proteome</keyword>
<comment type="caution">
    <text evidence="2">The sequence shown here is derived from an EMBL/GenBank/DDBJ whole genome shotgun (WGS) entry which is preliminary data.</text>
</comment>
<evidence type="ECO:0000256" key="1">
    <source>
        <dbReference type="SAM" id="MobiDB-lite"/>
    </source>
</evidence>
<feature type="region of interest" description="Disordered" evidence="1">
    <location>
        <begin position="748"/>
        <end position="780"/>
    </location>
</feature>
<proteinExistence type="predicted"/>
<evidence type="ECO:0000313" key="2">
    <source>
        <dbReference type="EMBL" id="RQW13109.1"/>
    </source>
</evidence>
<dbReference type="AlphaFoldDB" id="A0A3N9PB55"/>
<feature type="region of interest" description="Disordered" evidence="1">
    <location>
        <begin position="217"/>
        <end position="300"/>
    </location>
</feature>
<protein>
    <submittedName>
        <fullName evidence="2">Uncharacterized protein</fullName>
    </submittedName>
</protein>
<dbReference type="RefSeq" id="WP_124693760.1">
    <property type="nucleotide sequence ID" value="NZ_RQPI01000001.1"/>
</dbReference>
<evidence type="ECO:0000313" key="3">
    <source>
        <dbReference type="Proteomes" id="UP000282529"/>
    </source>
</evidence>
<dbReference type="Proteomes" id="UP000282529">
    <property type="component" value="Unassembled WGS sequence"/>
</dbReference>
<sequence length="780" mass="76594">MNIGSLIRGLLGDSKPGEAKTLELKEGQVVRGVVLSVSESGKEAVVQIQGTSVRAELETPLQQGQTLNLQVGPPGDQGLPVLKPAPAGIATSPQTMGEALDALGLSDSKAGREIIQAMQSGGLPLTKETAAKLNAVMEAKPANVPVKEWLEAAVISEKRGLPITPQSIRGLQQAIFGPQLHQLLSALEEQLTLWIGQQETGGGGPAQLLGSNIGALPADNVNSGGNTVNQAGTGEGRGERTAAVSGPFSLKLGKEGANGIPGRQGDGGTTSIGPEGDEAAAGRGTANPDAGAGSRSSVLPSGNEAVAAKGMTAVMAGGQGPMTAGGAGVSIDSEQTAAVGGQAAAGIGSAADAEGAQAGGLAGGETMAGGAQAAGLAAGETKAGGAQAAGLAAGETRAGGTQAAGLAAGETRAGGTQAAGLAAGETRAGGTQAAGLAAGETKAGGGQAAGLAAGETRAGGTQAAGLAAGETKAGGGQAAGLAAGETRAGGTQAAGLAAADSQPQAGALLAKLQGVLGELRDALPQLAALPPADAAGDPARADAARGNPSAAAGPQPDATPGGAWVARVLKLLGAEHEQLALRGGAAQAGAEPGAVAGEQAGDTVKGVLLQAMASSDVPAAVKEAAGQLVQHLTGQQLLLNTDRTAPFAQVTLFLPLKGPDGTETASVHIQSRRGHKGELDASNCRLWFDLDMKALGQTLVDVQVVDRIVSLKLHNNEPWAQELLESSKDDIKSAMETIGYQLSSFKAESFPAQSPEKTGKGPGSPADYVPDSYRGVDYRI</sequence>
<feature type="region of interest" description="Disordered" evidence="1">
    <location>
        <begin position="530"/>
        <end position="560"/>
    </location>
</feature>
<accession>A0A3N9PB55</accession>
<dbReference type="EMBL" id="RQPI01000001">
    <property type="protein sequence ID" value="RQW13109.1"/>
    <property type="molecule type" value="Genomic_DNA"/>
</dbReference>
<feature type="compositionally biased region" description="Polar residues" evidence="1">
    <location>
        <begin position="220"/>
        <end position="232"/>
    </location>
</feature>